<evidence type="ECO:0000313" key="2">
    <source>
        <dbReference type="EMBL" id="CAA9313876.1"/>
    </source>
</evidence>
<protein>
    <submittedName>
        <fullName evidence="2">Arsenical resistance operon repressor</fullName>
    </submittedName>
</protein>
<feature type="non-terminal residue" evidence="2">
    <location>
        <position position="1"/>
    </location>
</feature>
<feature type="non-terminal residue" evidence="2">
    <location>
        <position position="105"/>
    </location>
</feature>
<dbReference type="AlphaFoldDB" id="A0A6J4KS00"/>
<sequence>GDADRTRHGPGGALVPRALGRDTARHRGDAGRRRVLRLRPDGRAGGGAVAALLPPQDAEDGGGGAGPQGRALGVLLAEPGRAGRDGGLRGTGEAGGGEQRVRLRV</sequence>
<proteinExistence type="predicted"/>
<feature type="compositionally biased region" description="Basic and acidic residues" evidence="1">
    <location>
        <begin position="19"/>
        <end position="42"/>
    </location>
</feature>
<feature type="region of interest" description="Disordered" evidence="1">
    <location>
        <begin position="1"/>
        <end position="105"/>
    </location>
</feature>
<accession>A0A6J4KS00</accession>
<name>A0A6J4KS00_9BACT</name>
<dbReference type="EMBL" id="CADCTW010000080">
    <property type="protein sequence ID" value="CAA9313876.1"/>
    <property type="molecule type" value="Genomic_DNA"/>
</dbReference>
<feature type="compositionally biased region" description="Gly residues" evidence="1">
    <location>
        <begin position="88"/>
        <end position="98"/>
    </location>
</feature>
<gene>
    <name evidence="2" type="ORF">AVDCRST_MAG68-1543</name>
</gene>
<evidence type="ECO:0000256" key="1">
    <source>
        <dbReference type="SAM" id="MobiDB-lite"/>
    </source>
</evidence>
<reference evidence="2" key="1">
    <citation type="submission" date="2020-02" db="EMBL/GenBank/DDBJ databases">
        <authorList>
            <person name="Meier V. D."/>
        </authorList>
    </citation>
    <scope>NUCLEOTIDE SEQUENCE</scope>
    <source>
        <strain evidence="2">AVDCRST_MAG68</strain>
    </source>
</reference>
<organism evidence="2">
    <name type="scientific">uncultured Gemmatimonadota bacterium</name>
    <dbReference type="NCBI Taxonomy" id="203437"/>
    <lineage>
        <taxon>Bacteria</taxon>
        <taxon>Pseudomonadati</taxon>
        <taxon>Gemmatimonadota</taxon>
        <taxon>environmental samples</taxon>
    </lineage>
</organism>